<dbReference type="OrthoDB" id="4563100at2759"/>
<keyword evidence="3 10" id="KW-0732">Signal</keyword>
<keyword evidence="7 9" id="KW-0326">Glycosidase</keyword>
<dbReference type="GO" id="GO:0016162">
    <property type="term" value="F:cellulose 1,4-beta-cellobiosidase activity"/>
    <property type="evidence" value="ECO:0007669"/>
    <property type="project" value="UniProtKB-EC"/>
</dbReference>
<dbReference type="GO" id="GO:0030245">
    <property type="term" value="P:cellulose catabolic process"/>
    <property type="evidence" value="ECO:0007669"/>
    <property type="project" value="UniProtKB-KW"/>
</dbReference>
<feature type="signal peptide" evidence="10">
    <location>
        <begin position="1"/>
        <end position="17"/>
    </location>
</feature>
<keyword evidence="12" id="KW-1185">Reference proteome</keyword>
<accession>A0A175WBL6</accession>
<evidence type="ECO:0000256" key="1">
    <source>
        <dbReference type="ARBA" id="ARBA00001641"/>
    </source>
</evidence>
<evidence type="ECO:0000256" key="7">
    <source>
        <dbReference type="ARBA" id="ARBA00023295"/>
    </source>
</evidence>
<dbReference type="VEuPathDB" id="FungiDB:MMYC01_202157"/>
<dbReference type="PANTHER" id="PTHR33753:SF2">
    <property type="entry name" value="GLYCOSIDE HYDROLASE FAMILY 7 PROTEIN"/>
    <property type="match status" value="1"/>
</dbReference>
<dbReference type="InterPro" id="IPR001722">
    <property type="entry name" value="Glyco_hydro_7"/>
</dbReference>
<dbReference type="Gene3D" id="2.70.100.10">
    <property type="entry name" value="Glycoside hydrolase, family 7, domain"/>
    <property type="match status" value="1"/>
</dbReference>
<evidence type="ECO:0000256" key="3">
    <source>
        <dbReference type="ARBA" id="ARBA00022729"/>
    </source>
</evidence>
<evidence type="ECO:0000313" key="12">
    <source>
        <dbReference type="Proteomes" id="UP000078237"/>
    </source>
</evidence>
<evidence type="ECO:0000256" key="8">
    <source>
        <dbReference type="ARBA" id="ARBA00023326"/>
    </source>
</evidence>
<dbReference type="Proteomes" id="UP000078237">
    <property type="component" value="Unassembled WGS sequence"/>
</dbReference>
<keyword evidence="6" id="KW-0119">Carbohydrate metabolism</keyword>
<keyword evidence="4 9" id="KW-0378">Hydrolase</keyword>
<dbReference type="PRINTS" id="PR00734">
    <property type="entry name" value="GLHYDRLASE7"/>
</dbReference>
<dbReference type="STRING" id="100816.A0A175WBL6"/>
<gene>
    <name evidence="11" type="ORF">MMYC01_202157</name>
</gene>
<dbReference type="EMBL" id="LCTW02000044">
    <property type="protein sequence ID" value="KXX81013.1"/>
    <property type="molecule type" value="Genomic_DNA"/>
</dbReference>
<comment type="caution">
    <text evidence="11">The sequence shown here is derived from an EMBL/GenBank/DDBJ whole genome shotgun (WGS) entry which is preliminary data.</text>
</comment>
<keyword evidence="8 9" id="KW-0624">Polysaccharide degradation</keyword>
<keyword evidence="5 9" id="KW-0136">Cellulose degradation</keyword>
<proteinExistence type="inferred from homology"/>
<evidence type="ECO:0000256" key="2">
    <source>
        <dbReference type="ARBA" id="ARBA00006044"/>
    </source>
</evidence>
<comment type="catalytic activity">
    <reaction evidence="1">
        <text>Hydrolysis of (1-&gt;4)-beta-D-glucosidic linkages in cellulose and cellotetraose, releasing cellobiose from the non-reducing ends of the chains.</text>
        <dbReference type="EC" id="3.2.1.91"/>
    </reaction>
</comment>
<dbReference type="EC" id="3.2.1.-" evidence="9"/>
<evidence type="ECO:0000256" key="9">
    <source>
        <dbReference type="RuleBase" id="RU361164"/>
    </source>
</evidence>
<evidence type="ECO:0000256" key="5">
    <source>
        <dbReference type="ARBA" id="ARBA00023001"/>
    </source>
</evidence>
<organism evidence="11 12">
    <name type="scientific">Madurella mycetomatis</name>
    <dbReference type="NCBI Taxonomy" id="100816"/>
    <lineage>
        <taxon>Eukaryota</taxon>
        <taxon>Fungi</taxon>
        <taxon>Dikarya</taxon>
        <taxon>Ascomycota</taxon>
        <taxon>Pezizomycotina</taxon>
        <taxon>Sordariomycetes</taxon>
        <taxon>Sordariomycetidae</taxon>
        <taxon>Sordariales</taxon>
        <taxon>Sordariales incertae sedis</taxon>
        <taxon>Madurella</taxon>
    </lineage>
</organism>
<dbReference type="AlphaFoldDB" id="A0A175WBL6"/>
<dbReference type="InterPro" id="IPR037019">
    <property type="entry name" value="Glyco_hydro_7_sf"/>
</dbReference>
<evidence type="ECO:0000313" key="11">
    <source>
        <dbReference type="EMBL" id="KXX81013.1"/>
    </source>
</evidence>
<dbReference type="PANTHER" id="PTHR33753">
    <property type="entry name" value="1,4-BETA-D-GLUCAN CELLOBIOHYDROLASE B"/>
    <property type="match status" value="1"/>
</dbReference>
<comment type="similarity">
    <text evidence="2 9">Belongs to the glycosyl hydrolase 7 (cellulase C) family.</text>
</comment>
<reference evidence="11 12" key="1">
    <citation type="journal article" date="2016" name="Genome Announc.">
        <title>Genome Sequence of Madurella mycetomatis mm55, Isolated from a Human Mycetoma Case in Sudan.</title>
        <authorList>
            <person name="Smit S."/>
            <person name="Derks M.F."/>
            <person name="Bervoets S."/>
            <person name="Fahal A."/>
            <person name="van Leeuwen W."/>
            <person name="van Belkum A."/>
            <person name="van de Sande W.W."/>
        </authorList>
    </citation>
    <scope>NUCLEOTIDE SEQUENCE [LARGE SCALE GENOMIC DNA]</scope>
    <source>
        <strain evidence="12">mm55</strain>
    </source>
</reference>
<evidence type="ECO:0000256" key="4">
    <source>
        <dbReference type="ARBA" id="ARBA00022801"/>
    </source>
</evidence>
<evidence type="ECO:0000256" key="6">
    <source>
        <dbReference type="ARBA" id="ARBA00023277"/>
    </source>
</evidence>
<name>A0A175WBL6_9PEZI</name>
<feature type="chain" id="PRO_5008043850" description="Glucanase" evidence="10">
    <location>
        <begin position="18"/>
        <end position="454"/>
    </location>
</feature>
<dbReference type="Pfam" id="PF00840">
    <property type="entry name" value="Glyco_hydro_7"/>
    <property type="match status" value="1"/>
</dbReference>
<evidence type="ECO:0000256" key="10">
    <source>
        <dbReference type="SAM" id="SignalP"/>
    </source>
</evidence>
<dbReference type="SUPFAM" id="SSF49899">
    <property type="entry name" value="Concanavalin A-like lectins/glucanases"/>
    <property type="match status" value="1"/>
</dbReference>
<sequence length="454" mass="50751">MLWLLATPLLYLTLTAAQQVGNLQPETHPGLQWTQCTTNGNCSKIDGELTLDANWRWLHKIDDYRSCYEGQNWNAGVCNSDANCTAICALEGAQYKEVYGVVAGNDSFSQRLRTNFEFAYNIGSRLFLLESKNRYQTFTLLNNELAFDVDLSTVECGINSALFFVPMDPDGGQARFPTNKAGAEYGTGFCDSTCTRELKFIGGTANMEGWSPSATDEFGGKGNRGSCCPQLNVWTSNAHSFALSTHICPEYYVDQGFPFICDGSECLPPNDRGEMRCDRWGCSYNPYRMGNREFYGKGKRVDTARKFTVVTRFTETNITQFFIQDGQKIDVPVPVWDGLPKEAGLSADMCGKQLEVFIERDAFGMNGGWDQNLQQLLTQPMVLSTSINVDHYAWNIWLDSTFPLEAKGELGFERGDCIPYENNDPFVVQNSYGNATVTWSNIRFGPIGTTVKVE</sequence>
<dbReference type="InterPro" id="IPR013320">
    <property type="entry name" value="ConA-like_dom_sf"/>
</dbReference>
<protein>
    <recommendedName>
        <fullName evidence="9">Glucanase</fullName>
        <ecNumber evidence="9">3.2.1.-</ecNumber>
    </recommendedName>
</protein>